<organism evidence="14 15">
    <name type="scientific">Adineta ricciae</name>
    <name type="common">Rotifer</name>
    <dbReference type="NCBI Taxonomy" id="249248"/>
    <lineage>
        <taxon>Eukaryota</taxon>
        <taxon>Metazoa</taxon>
        <taxon>Spiralia</taxon>
        <taxon>Gnathifera</taxon>
        <taxon>Rotifera</taxon>
        <taxon>Eurotatoria</taxon>
        <taxon>Bdelloidea</taxon>
        <taxon>Adinetida</taxon>
        <taxon>Adinetidae</taxon>
        <taxon>Adineta</taxon>
    </lineage>
</organism>
<name>A0A814PTL5_ADIRI</name>
<keyword evidence="5 10" id="KW-0440">LIM domain</keyword>
<dbReference type="FunFam" id="1.10.10.60:FF:000027">
    <property type="entry name" value="LIM/homeobox protein Lhx9"/>
    <property type="match status" value="1"/>
</dbReference>
<dbReference type="GO" id="GO:0005634">
    <property type="term" value="C:nucleus"/>
    <property type="evidence" value="ECO:0007669"/>
    <property type="project" value="UniProtKB-SubCell"/>
</dbReference>
<dbReference type="PANTHER" id="PTHR24208">
    <property type="entry name" value="LIM/HOMEOBOX PROTEIN LHX"/>
    <property type="match status" value="1"/>
</dbReference>
<dbReference type="Proteomes" id="UP000663852">
    <property type="component" value="Unassembled WGS sequence"/>
</dbReference>
<dbReference type="Gene3D" id="1.10.10.60">
    <property type="entry name" value="Homeodomain-like"/>
    <property type="match status" value="1"/>
</dbReference>
<dbReference type="GO" id="GO:0000981">
    <property type="term" value="F:DNA-binding transcription factor activity, RNA polymerase II-specific"/>
    <property type="evidence" value="ECO:0007669"/>
    <property type="project" value="InterPro"/>
</dbReference>
<comment type="caution">
    <text evidence="14">The sequence shown here is derived from an EMBL/GenBank/DDBJ whole genome shotgun (WGS) entry which is preliminary data.</text>
</comment>
<evidence type="ECO:0000256" key="1">
    <source>
        <dbReference type="ARBA" id="ARBA00004123"/>
    </source>
</evidence>
<evidence type="ECO:0000256" key="7">
    <source>
        <dbReference type="ARBA" id="ARBA00023155"/>
    </source>
</evidence>
<dbReference type="PROSITE" id="PS00478">
    <property type="entry name" value="LIM_DOMAIN_1"/>
    <property type="match status" value="2"/>
</dbReference>
<keyword evidence="7 9" id="KW-0371">Homeobox</keyword>
<dbReference type="InterPro" id="IPR001781">
    <property type="entry name" value="Znf_LIM"/>
</dbReference>
<accession>A0A814PTL5</accession>
<reference evidence="14" key="1">
    <citation type="submission" date="2021-02" db="EMBL/GenBank/DDBJ databases">
        <authorList>
            <person name="Nowell W R."/>
        </authorList>
    </citation>
    <scope>NUCLEOTIDE SEQUENCE</scope>
</reference>
<feature type="domain" description="LIM zinc-binding" evidence="12">
    <location>
        <begin position="73"/>
        <end position="135"/>
    </location>
</feature>
<dbReference type="SUPFAM" id="SSF46689">
    <property type="entry name" value="Homeodomain-like"/>
    <property type="match status" value="1"/>
</dbReference>
<keyword evidence="6 9" id="KW-0238">DNA-binding</keyword>
<dbReference type="PROSITE" id="PS00027">
    <property type="entry name" value="HOMEOBOX_1"/>
    <property type="match status" value="1"/>
</dbReference>
<dbReference type="SMART" id="SM00389">
    <property type="entry name" value="HOX"/>
    <property type="match status" value="1"/>
</dbReference>
<evidence type="ECO:0000256" key="5">
    <source>
        <dbReference type="ARBA" id="ARBA00023038"/>
    </source>
</evidence>
<dbReference type="Gene3D" id="2.10.110.10">
    <property type="entry name" value="Cysteine Rich Protein"/>
    <property type="match status" value="2"/>
</dbReference>
<protein>
    <submittedName>
        <fullName evidence="14">Uncharacterized protein</fullName>
    </submittedName>
</protein>
<keyword evidence="2 10" id="KW-0479">Metal-binding</keyword>
<evidence type="ECO:0000256" key="8">
    <source>
        <dbReference type="ARBA" id="ARBA00023242"/>
    </source>
</evidence>
<evidence type="ECO:0000313" key="14">
    <source>
        <dbReference type="EMBL" id="CAF1110645.1"/>
    </source>
</evidence>
<gene>
    <name evidence="14" type="ORF">EDS130_LOCUS20492</name>
</gene>
<dbReference type="InterPro" id="IPR001356">
    <property type="entry name" value="HD"/>
</dbReference>
<dbReference type="SMART" id="SM00132">
    <property type="entry name" value="LIM"/>
    <property type="match status" value="2"/>
</dbReference>
<dbReference type="CDD" id="cd00086">
    <property type="entry name" value="homeodomain"/>
    <property type="match status" value="1"/>
</dbReference>
<evidence type="ECO:0000313" key="15">
    <source>
        <dbReference type="Proteomes" id="UP000663852"/>
    </source>
</evidence>
<sequence>MPTLDRLCVSCNLSIDDPYYLMIADQTWHLSCLKCFICGLGLEEEQTCFVKQGQILCKDDYMKCINMRKSSSQTCARCQHLIQPDDTILRAEQYVFHIDCLTCIVCDMHLHSGDEFGIRENMIYCRDHFLEQNSSKFHDDSGYQTSPSETYKSKKFQYETFSCSSYFVESDDNQSDKSYYGKQKRLRTSFKHHQLRFMRSYFNINHNPDAKDLKNLSEKTNLPKRVLQVWFQNARAKYRRSHILSNDNQTTFHQSETCSSST</sequence>
<keyword evidence="4 10" id="KW-0862">Zinc</keyword>
<dbReference type="AlphaFoldDB" id="A0A814PTL5"/>
<proteinExistence type="predicted"/>
<feature type="DNA-binding region" description="Homeobox" evidence="9">
    <location>
        <begin position="183"/>
        <end position="242"/>
    </location>
</feature>
<dbReference type="GO" id="GO:0030182">
    <property type="term" value="P:neuron differentiation"/>
    <property type="evidence" value="ECO:0007669"/>
    <property type="project" value="TreeGrafter"/>
</dbReference>
<dbReference type="SUPFAM" id="SSF57716">
    <property type="entry name" value="Glucocorticoid receptor-like (DNA-binding domain)"/>
    <property type="match status" value="3"/>
</dbReference>
<evidence type="ECO:0000256" key="3">
    <source>
        <dbReference type="ARBA" id="ARBA00022737"/>
    </source>
</evidence>
<evidence type="ECO:0000259" key="12">
    <source>
        <dbReference type="PROSITE" id="PS50023"/>
    </source>
</evidence>
<dbReference type="EMBL" id="CAJNOJ010000101">
    <property type="protein sequence ID" value="CAF1110645.1"/>
    <property type="molecule type" value="Genomic_DNA"/>
</dbReference>
<dbReference type="InterPro" id="IPR009057">
    <property type="entry name" value="Homeodomain-like_sf"/>
</dbReference>
<evidence type="ECO:0000256" key="2">
    <source>
        <dbReference type="ARBA" id="ARBA00022723"/>
    </source>
</evidence>
<dbReference type="InterPro" id="IPR050453">
    <property type="entry name" value="LIM_Homeobox_TF"/>
</dbReference>
<evidence type="ECO:0000256" key="4">
    <source>
        <dbReference type="ARBA" id="ARBA00022833"/>
    </source>
</evidence>
<dbReference type="OrthoDB" id="9990008at2759"/>
<dbReference type="Pfam" id="PF00412">
    <property type="entry name" value="LIM"/>
    <property type="match status" value="2"/>
</dbReference>
<evidence type="ECO:0000259" key="13">
    <source>
        <dbReference type="PROSITE" id="PS50071"/>
    </source>
</evidence>
<dbReference type="PROSITE" id="PS50023">
    <property type="entry name" value="LIM_DOMAIN_2"/>
    <property type="match status" value="2"/>
</dbReference>
<keyword evidence="3" id="KW-0677">Repeat</keyword>
<evidence type="ECO:0000256" key="10">
    <source>
        <dbReference type="PROSITE-ProRule" id="PRU00125"/>
    </source>
</evidence>
<evidence type="ECO:0000256" key="9">
    <source>
        <dbReference type="PROSITE-ProRule" id="PRU00108"/>
    </source>
</evidence>
<keyword evidence="8 9" id="KW-0539">Nucleus</keyword>
<evidence type="ECO:0000256" key="6">
    <source>
        <dbReference type="ARBA" id="ARBA00023125"/>
    </source>
</evidence>
<dbReference type="GO" id="GO:0046872">
    <property type="term" value="F:metal ion binding"/>
    <property type="evidence" value="ECO:0007669"/>
    <property type="project" value="UniProtKB-KW"/>
</dbReference>
<evidence type="ECO:0000256" key="11">
    <source>
        <dbReference type="RuleBase" id="RU000682"/>
    </source>
</evidence>
<feature type="domain" description="LIM zinc-binding" evidence="12">
    <location>
        <begin position="6"/>
        <end position="67"/>
    </location>
</feature>
<dbReference type="Pfam" id="PF00046">
    <property type="entry name" value="Homeodomain"/>
    <property type="match status" value="1"/>
</dbReference>
<dbReference type="PROSITE" id="PS50071">
    <property type="entry name" value="HOMEOBOX_2"/>
    <property type="match status" value="1"/>
</dbReference>
<dbReference type="InterPro" id="IPR017970">
    <property type="entry name" value="Homeobox_CS"/>
</dbReference>
<dbReference type="GO" id="GO:0000977">
    <property type="term" value="F:RNA polymerase II transcription regulatory region sequence-specific DNA binding"/>
    <property type="evidence" value="ECO:0007669"/>
    <property type="project" value="TreeGrafter"/>
</dbReference>
<comment type="subcellular location">
    <subcellularLocation>
        <location evidence="1 9 11">Nucleus</location>
    </subcellularLocation>
</comment>
<feature type="domain" description="Homeobox" evidence="13">
    <location>
        <begin position="181"/>
        <end position="241"/>
    </location>
</feature>
<dbReference type="PANTHER" id="PTHR24208:SF168">
    <property type="entry name" value="PROTEIN APTEROUS"/>
    <property type="match status" value="1"/>
</dbReference>